<feature type="domain" description="Porphobilinogen deaminase N-terminal" evidence="8">
    <location>
        <begin position="74"/>
        <end position="257"/>
    </location>
</feature>
<dbReference type="Gene3D" id="3.40.190.10">
    <property type="entry name" value="Periplasmic binding protein-like II"/>
    <property type="match status" value="2"/>
</dbReference>
<comment type="similarity">
    <text evidence="2">Belongs to the HMBS family.</text>
</comment>
<evidence type="ECO:0000256" key="4">
    <source>
        <dbReference type="ARBA" id="ARBA00022679"/>
    </source>
</evidence>
<evidence type="ECO:0000313" key="9">
    <source>
        <dbReference type="EMBL" id="TMQ71175.1"/>
    </source>
</evidence>
<evidence type="ECO:0000259" key="8">
    <source>
        <dbReference type="Pfam" id="PF01379"/>
    </source>
</evidence>
<reference evidence="9 10" key="1">
    <citation type="journal article" date="2019" name="Nat. Microbiol.">
        <title>Mediterranean grassland soil C-N compound turnover is dependent on rainfall and depth, and is mediated by genomically divergent microorganisms.</title>
        <authorList>
            <person name="Diamond S."/>
            <person name="Andeer P.F."/>
            <person name="Li Z."/>
            <person name="Crits-Christoph A."/>
            <person name="Burstein D."/>
            <person name="Anantharaman K."/>
            <person name="Lane K.R."/>
            <person name="Thomas B.C."/>
            <person name="Pan C."/>
            <person name="Northen T.R."/>
            <person name="Banfield J.F."/>
        </authorList>
    </citation>
    <scope>NUCLEOTIDE SEQUENCE [LARGE SCALE GENOMIC DNA]</scope>
    <source>
        <strain evidence="9">WS_10</strain>
    </source>
</reference>
<dbReference type="Pfam" id="PF01379">
    <property type="entry name" value="Porphobil_deam"/>
    <property type="match status" value="1"/>
</dbReference>
<comment type="function">
    <text evidence="1">Tetrapolymerization of the monopyrrole PBG into the hydroxymethylbilane pre-uroporphyrinogen in several discrete steps.</text>
</comment>
<evidence type="ECO:0000313" key="10">
    <source>
        <dbReference type="Proteomes" id="UP000319836"/>
    </source>
</evidence>
<gene>
    <name evidence="9" type="ORF">E6K80_06395</name>
</gene>
<evidence type="ECO:0000256" key="6">
    <source>
        <dbReference type="ARBA" id="ARBA00048169"/>
    </source>
</evidence>
<sequence>MADARRAALRAGGVPAALARHRHAHAHALARGRDHGGQAQGRGPHASGATRAVRAQDAPEGRARREEEEGGERVAAALAHEVQHALEQAHPQLEVEIVRVAGSGDHVHDAPPRNAGFTSELDRALAGGKIDAALHDLPDVPRVRPDVVILGAVPRRRHPFDVLLTRDGRILDELEGGDRVAASSAARRAQVMAYREDLRAVPARGNLDTHLQQLENGDFEGLVMAATDAERLGWHDRVSEIFTTEVCVPEVGQGALA</sequence>
<protein>
    <recommendedName>
        <fullName evidence="3">hydroxymethylbilane synthase</fullName>
        <ecNumber evidence="3">2.5.1.61</ecNumber>
    </recommendedName>
</protein>
<dbReference type="Proteomes" id="UP000319836">
    <property type="component" value="Unassembled WGS sequence"/>
</dbReference>
<dbReference type="PANTHER" id="PTHR11557:SF0">
    <property type="entry name" value="PORPHOBILINOGEN DEAMINASE"/>
    <property type="match status" value="1"/>
</dbReference>
<dbReference type="GO" id="GO:0005737">
    <property type="term" value="C:cytoplasm"/>
    <property type="evidence" value="ECO:0007669"/>
    <property type="project" value="TreeGrafter"/>
</dbReference>
<dbReference type="GO" id="GO:0004418">
    <property type="term" value="F:hydroxymethylbilane synthase activity"/>
    <property type="evidence" value="ECO:0007669"/>
    <property type="project" value="UniProtKB-EC"/>
</dbReference>
<dbReference type="PANTHER" id="PTHR11557">
    <property type="entry name" value="PORPHOBILINOGEN DEAMINASE"/>
    <property type="match status" value="1"/>
</dbReference>
<dbReference type="InterPro" id="IPR000860">
    <property type="entry name" value="HemC"/>
</dbReference>
<organism evidence="9 10">
    <name type="scientific">Eiseniibacteriota bacterium</name>
    <dbReference type="NCBI Taxonomy" id="2212470"/>
    <lineage>
        <taxon>Bacteria</taxon>
        <taxon>Candidatus Eiseniibacteriota</taxon>
    </lineage>
</organism>
<dbReference type="PRINTS" id="PR00151">
    <property type="entry name" value="PORPHBDMNASE"/>
</dbReference>
<evidence type="ECO:0000256" key="7">
    <source>
        <dbReference type="SAM" id="MobiDB-lite"/>
    </source>
</evidence>
<name>A0A538U5L9_UNCEI</name>
<keyword evidence="4" id="KW-0808">Transferase</keyword>
<dbReference type="SUPFAM" id="SSF53850">
    <property type="entry name" value="Periplasmic binding protein-like II"/>
    <property type="match status" value="1"/>
</dbReference>
<dbReference type="InterPro" id="IPR022417">
    <property type="entry name" value="Porphobilin_deaminase_N"/>
</dbReference>
<dbReference type="EMBL" id="VBPA01000145">
    <property type="protein sequence ID" value="TMQ71175.1"/>
    <property type="molecule type" value="Genomic_DNA"/>
</dbReference>
<dbReference type="AlphaFoldDB" id="A0A538U5L9"/>
<evidence type="ECO:0000256" key="2">
    <source>
        <dbReference type="ARBA" id="ARBA00005638"/>
    </source>
</evidence>
<comment type="caution">
    <text evidence="9">The sequence shown here is derived from an EMBL/GenBank/DDBJ whole genome shotgun (WGS) entry which is preliminary data.</text>
</comment>
<feature type="compositionally biased region" description="Basic and acidic residues" evidence="7">
    <location>
        <begin position="57"/>
        <end position="67"/>
    </location>
</feature>
<keyword evidence="5" id="KW-0627">Porphyrin biosynthesis</keyword>
<evidence type="ECO:0000256" key="5">
    <source>
        <dbReference type="ARBA" id="ARBA00023244"/>
    </source>
</evidence>
<feature type="region of interest" description="Disordered" evidence="7">
    <location>
        <begin position="25"/>
        <end position="71"/>
    </location>
</feature>
<feature type="non-terminal residue" evidence="9">
    <location>
        <position position="257"/>
    </location>
</feature>
<dbReference type="EC" id="2.5.1.61" evidence="3"/>
<comment type="catalytic activity">
    <reaction evidence="6">
        <text>4 porphobilinogen + H2O = hydroxymethylbilane + 4 NH4(+)</text>
        <dbReference type="Rhea" id="RHEA:13185"/>
        <dbReference type="ChEBI" id="CHEBI:15377"/>
        <dbReference type="ChEBI" id="CHEBI:28938"/>
        <dbReference type="ChEBI" id="CHEBI:57845"/>
        <dbReference type="ChEBI" id="CHEBI:58126"/>
        <dbReference type="EC" id="2.5.1.61"/>
    </reaction>
</comment>
<evidence type="ECO:0000256" key="1">
    <source>
        <dbReference type="ARBA" id="ARBA00002869"/>
    </source>
</evidence>
<proteinExistence type="inferred from homology"/>
<evidence type="ECO:0000256" key="3">
    <source>
        <dbReference type="ARBA" id="ARBA00012655"/>
    </source>
</evidence>
<accession>A0A538U5L9</accession>
<dbReference type="GO" id="GO:0006783">
    <property type="term" value="P:heme biosynthetic process"/>
    <property type="evidence" value="ECO:0007669"/>
    <property type="project" value="TreeGrafter"/>
</dbReference>